<organism evidence="1">
    <name type="scientific">marine sediment metagenome</name>
    <dbReference type="NCBI Taxonomy" id="412755"/>
    <lineage>
        <taxon>unclassified sequences</taxon>
        <taxon>metagenomes</taxon>
        <taxon>ecological metagenomes</taxon>
    </lineage>
</organism>
<proteinExistence type="predicted"/>
<dbReference type="AlphaFoldDB" id="X0S051"/>
<sequence length="154" mass="18009">MKWTDLPKLPAVRFTWEKSAKRQQLIASWAIKEDGTMANLSSEYKPVGWTDNPPFPPGWAHDGSKWIAIMYEQADFEQVWWHHMLEIDKEKLIDGLVAEVGTMDKIVINLRNCVRCGNDHEALEFELLRGRLQLDYSHWAMCPVENQPVFIRQK</sequence>
<reference evidence="1" key="1">
    <citation type="journal article" date="2014" name="Front. Microbiol.">
        <title>High frequency of phylogenetically diverse reductive dehalogenase-homologous genes in deep subseafloor sedimentary metagenomes.</title>
        <authorList>
            <person name="Kawai M."/>
            <person name="Futagami T."/>
            <person name="Toyoda A."/>
            <person name="Takaki Y."/>
            <person name="Nishi S."/>
            <person name="Hori S."/>
            <person name="Arai W."/>
            <person name="Tsubouchi T."/>
            <person name="Morono Y."/>
            <person name="Uchiyama I."/>
            <person name="Ito T."/>
            <person name="Fujiyama A."/>
            <person name="Inagaki F."/>
            <person name="Takami H."/>
        </authorList>
    </citation>
    <scope>NUCLEOTIDE SEQUENCE</scope>
    <source>
        <strain evidence="1">Expedition CK06-06</strain>
    </source>
</reference>
<dbReference type="EMBL" id="BARS01005504">
    <property type="protein sequence ID" value="GAF74429.1"/>
    <property type="molecule type" value="Genomic_DNA"/>
</dbReference>
<protein>
    <submittedName>
        <fullName evidence="1">Uncharacterized protein</fullName>
    </submittedName>
</protein>
<evidence type="ECO:0000313" key="1">
    <source>
        <dbReference type="EMBL" id="GAF74429.1"/>
    </source>
</evidence>
<name>X0S051_9ZZZZ</name>
<comment type="caution">
    <text evidence="1">The sequence shown here is derived from an EMBL/GenBank/DDBJ whole genome shotgun (WGS) entry which is preliminary data.</text>
</comment>
<gene>
    <name evidence="1" type="ORF">S01H1_10799</name>
</gene>
<accession>X0S051</accession>